<evidence type="ECO:0000313" key="8">
    <source>
        <dbReference type="EMBL" id="AAC06941.1"/>
    </source>
</evidence>
<comment type="function">
    <text evidence="7">Functions as a peptidoglycan terminase that cleaves nascent peptidoglycan strands endolytically to terminate their elongation.</text>
</comment>
<dbReference type="Pfam" id="PF02618">
    <property type="entry name" value="YceG"/>
    <property type="match status" value="1"/>
</dbReference>
<dbReference type="PATRIC" id="fig|224324.8.peg.617"/>
<evidence type="ECO:0000256" key="2">
    <source>
        <dbReference type="ARBA" id="ARBA00022692"/>
    </source>
</evidence>
<keyword evidence="1 7" id="KW-1003">Cell membrane</keyword>
<keyword evidence="2 7" id="KW-0812">Transmembrane</keyword>
<evidence type="ECO:0000256" key="5">
    <source>
        <dbReference type="ARBA" id="ARBA00023239"/>
    </source>
</evidence>
<comment type="similarity">
    <text evidence="7">Belongs to the transglycosylase MltG family.</text>
</comment>
<dbReference type="InterPro" id="IPR003770">
    <property type="entry name" value="MLTG-like"/>
</dbReference>
<evidence type="ECO:0000256" key="7">
    <source>
        <dbReference type="HAMAP-Rule" id="MF_02065"/>
    </source>
</evidence>
<evidence type="ECO:0000256" key="3">
    <source>
        <dbReference type="ARBA" id="ARBA00022989"/>
    </source>
</evidence>
<keyword evidence="3 7" id="KW-1133">Transmembrane helix</keyword>
<name>O66972_AQUAE</name>
<feature type="site" description="Important for catalytic activity" evidence="7">
    <location>
        <position position="208"/>
    </location>
</feature>
<keyword evidence="4 7" id="KW-0472">Membrane</keyword>
<dbReference type="InParanoid" id="O66972"/>
<dbReference type="GO" id="GO:0005886">
    <property type="term" value="C:plasma membrane"/>
    <property type="evidence" value="ECO:0007669"/>
    <property type="project" value="UniProtKB-UniRule"/>
</dbReference>
<dbReference type="EMBL" id="AE000657">
    <property type="protein sequence ID" value="AAC06941.1"/>
    <property type="molecule type" value="Genomic_DNA"/>
</dbReference>
<dbReference type="EC" id="4.2.2.29" evidence="7"/>
<dbReference type="FunFam" id="3.30.1490.480:FF:000010">
    <property type="entry name" value="Endolytic murein transglycosylase"/>
    <property type="match status" value="1"/>
</dbReference>
<evidence type="ECO:0000256" key="1">
    <source>
        <dbReference type="ARBA" id="ARBA00022475"/>
    </source>
</evidence>
<keyword evidence="7" id="KW-0997">Cell inner membrane</keyword>
<dbReference type="FunCoup" id="O66972">
    <property type="interactions" value="237"/>
</dbReference>
<organism evidence="8 9">
    <name type="scientific">Aquifex aeolicus (strain VF5)</name>
    <dbReference type="NCBI Taxonomy" id="224324"/>
    <lineage>
        <taxon>Bacteria</taxon>
        <taxon>Pseudomonadati</taxon>
        <taxon>Aquificota</taxon>
        <taxon>Aquificia</taxon>
        <taxon>Aquificales</taxon>
        <taxon>Aquificaceae</taxon>
        <taxon>Aquifex</taxon>
    </lineage>
</organism>
<evidence type="ECO:0000313" key="9">
    <source>
        <dbReference type="Proteomes" id="UP000000798"/>
    </source>
</evidence>
<dbReference type="AlphaFoldDB" id="O66972"/>
<protein>
    <recommendedName>
        <fullName evidence="7">Endolytic murein transglycosylase</fullName>
        <ecNumber evidence="7">4.2.2.29</ecNumber>
    </recommendedName>
    <alternativeName>
        <fullName evidence="7">Peptidoglycan lytic transglycosylase</fullName>
    </alternativeName>
    <alternativeName>
        <fullName evidence="7">Peptidoglycan polymerization terminase</fullName>
    </alternativeName>
</protein>
<evidence type="ECO:0000256" key="6">
    <source>
        <dbReference type="ARBA" id="ARBA00023316"/>
    </source>
</evidence>
<keyword evidence="6 7" id="KW-0961">Cell wall biogenesis/degradation</keyword>
<dbReference type="eggNOG" id="COG1559">
    <property type="taxonomic scope" value="Bacteria"/>
</dbReference>
<dbReference type="KEGG" id="aae:aq_775"/>
<reference evidence="8 9" key="1">
    <citation type="journal article" date="1998" name="Nature">
        <title>The complete genome of the hyperthermophilic bacterium Aquifex aeolicus.</title>
        <authorList>
            <person name="Deckert G."/>
            <person name="Warren P.V."/>
            <person name="Gaasterland T."/>
            <person name="Young W.G."/>
            <person name="Lenox A.L."/>
            <person name="Graham D.E."/>
            <person name="Overbeek R."/>
            <person name="Snead M.A."/>
            <person name="Keller M."/>
            <person name="Aujay M."/>
            <person name="Huber R."/>
            <person name="Feldman R.A."/>
            <person name="Short J.M."/>
            <person name="Olson G.J."/>
            <person name="Swanson R.V."/>
        </authorList>
    </citation>
    <scope>NUCLEOTIDE SEQUENCE [LARGE SCALE GENOMIC DNA]</scope>
    <source>
        <strain evidence="8 9">VF5</strain>
    </source>
</reference>
<dbReference type="GO" id="GO:0008932">
    <property type="term" value="F:lytic endotransglycosylase activity"/>
    <property type="evidence" value="ECO:0007669"/>
    <property type="project" value="UniProtKB-UniRule"/>
</dbReference>
<proteinExistence type="inferred from homology"/>
<dbReference type="HOGENOM" id="CLU_025574_2_2_0"/>
<gene>
    <name evidence="7" type="primary">mltG</name>
    <name evidence="8" type="ordered locus">aq_775</name>
</gene>
<dbReference type="HAMAP" id="MF_02065">
    <property type="entry name" value="MltG"/>
    <property type="match status" value="1"/>
</dbReference>
<dbReference type="GO" id="GO:0009252">
    <property type="term" value="P:peptidoglycan biosynthetic process"/>
    <property type="evidence" value="ECO:0007669"/>
    <property type="project" value="UniProtKB-UniRule"/>
</dbReference>
<dbReference type="RefSeq" id="WP_010880471.1">
    <property type="nucleotide sequence ID" value="NC_000918.1"/>
</dbReference>
<accession>O66972</accession>
<dbReference type="PIR" id="A70368">
    <property type="entry name" value="A70368"/>
</dbReference>
<dbReference type="NCBIfam" id="TIGR00247">
    <property type="entry name" value="endolytic transglycosylase MltG"/>
    <property type="match status" value="1"/>
</dbReference>
<dbReference type="Gene3D" id="3.30.1490.480">
    <property type="entry name" value="Endolytic murein transglycosylase"/>
    <property type="match status" value="2"/>
</dbReference>
<evidence type="ECO:0000256" key="4">
    <source>
        <dbReference type="ARBA" id="ARBA00023136"/>
    </source>
</evidence>
<dbReference type="Gene3D" id="3.30.160.60">
    <property type="entry name" value="Classic Zinc Finger"/>
    <property type="match status" value="1"/>
</dbReference>
<dbReference type="Proteomes" id="UP000000798">
    <property type="component" value="Chromosome"/>
</dbReference>
<sequence length="326" mass="38291">MRRFLILLYVFLVSSVLGFIAFEIFTPLYVPKKTVEIKYGTPVPEIAQILEENKVIKNKYYFLILHAFKRGKLEAGEYEFEGWLSTYDVYKILEEGKAKLYKVTVKEGYDVFDIAKVLEENGICKEEDFLKYALSEEVARKYNLSVPSMEGFLFPDTYYLSRNMHPLKVIDIMYKNFLEKTEEMRMELRKKHISLETWVTVASMVEKETHLDEEKPLIAAVIYNRLKKGMKLQIDPTVIYVAKRRGIWKGELYKSLYKIDDPYNTYMYYGLPPGPISNPGLSSLRAALYPAKVNYLYFVAKPGYKGHLFAETYLEHLRNMRRVGRR</sequence>
<dbReference type="GO" id="GO:0071555">
    <property type="term" value="P:cell wall organization"/>
    <property type="evidence" value="ECO:0007669"/>
    <property type="project" value="UniProtKB-KW"/>
</dbReference>
<dbReference type="OrthoDB" id="9814591at2"/>
<dbReference type="CDD" id="cd08010">
    <property type="entry name" value="MltG_like"/>
    <property type="match status" value="1"/>
</dbReference>
<keyword evidence="9" id="KW-1185">Reference proteome</keyword>
<keyword evidence="5 7" id="KW-0456">Lyase</keyword>
<dbReference type="EnsemblBacteria" id="AAC06941">
    <property type="protein sequence ID" value="AAC06941"/>
    <property type="gene ID" value="aq_775"/>
</dbReference>
<dbReference type="PANTHER" id="PTHR30518:SF2">
    <property type="entry name" value="ENDOLYTIC MUREIN TRANSGLYCOSYLASE"/>
    <property type="match status" value="1"/>
</dbReference>
<comment type="catalytic activity">
    <reaction evidence="7">
        <text>a peptidoglycan chain = a peptidoglycan chain with N-acetyl-1,6-anhydromuramyl-[peptide] at the reducing end + a peptidoglycan chain with N-acetylglucosamine at the non-reducing end.</text>
        <dbReference type="EC" id="4.2.2.29"/>
    </reaction>
</comment>
<dbReference type="STRING" id="224324.aq_775"/>
<dbReference type="PANTHER" id="PTHR30518">
    <property type="entry name" value="ENDOLYTIC MUREIN TRANSGLYCOSYLASE"/>
    <property type="match status" value="1"/>
</dbReference>